<dbReference type="GO" id="GO:0005886">
    <property type="term" value="C:plasma membrane"/>
    <property type="evidence" value="ECO:0007669"/>
    <property type="project" value="TreeGrafter"/>
</dbReference>
<dbReference type="PANTHER" id="PTHR21068:SF43">
    <property type="entry name" value="SPARTIN"/>
    <property type="match status" value="1"/>
</dbReference>
<organism evidence="2 3">
    <name type="scientific">Chionoecetes opilio</name>
    <name type="common">Atlantic snow crab</name>
    <name type="synonym">Cancer opilio</name>
    <dbReference type="NCBI Taxonomy" id="41210"/>
    <lineage>
        <taxon>Eukaryota</taxon>
        <taxon>Metazoa</taxon>
        <taxon>Ecdysozoa</taxon>
        <taxon>Arthropoda</taxon>
        <taxon>Crustacea</taxon>
        <taxon>Multicrustacea</taxon>
        <taxon>Malacostraca</taxon>
        <taxon>Eumalacostraca</taxon>
        <taxon>Eucarida</taxon>
        <taxon>Decapoda</taxon>
        <taxon>Pleocyemata</taxon>
        <taxon>Brachyura</taxon>
        <taxon>Eubrachyura</taxon>
        <taxon>Majoidea</taxon>
        <taxon>Majidae</taxon>
        <taxon>Chionoecetes</taxon>
    </lineage>
</organism>
<dbReference type="GO" id="GO:0030514">
    <property type="term" value="P:negative regulation of BMP signaling pathway"/>
    <property type="evidence" value="ECO:0007669"/>
    <property type="project" value="TreeGrafter"/>
</dbReference>
<reference evidence="2" key="1">
    <citation type="submission" date="2020-07" db="EMBL/GenBank/DDBJ databases">
        <title>The High-quality genome of the commercially important snow crab, Chionoecetes opilio.</title>
        <authorList>
            <person name="Jeong J.-H."/>
            <person name="Ryu S."/>
        </authorList>
    </citation>
    <scope>NUCLEOTIDE SEQUENCE</scope>
    <source>
        <strain evidence="2">MADBK_172401_WGS</strain>
        <tissue evidence="2">Digestive gland</tissue>
    </source>
</reference>
<evidence type="ECO:0000259" key="1">
    <source>
        <dbReference type="Pfam" id="PF06911"/>
    </source>
</evidence>
<dbReference type="Pfam" id="PF06911">
    <property type="entry name" value="Senescence"/>
    <property type="match status" value="1"/>
</dbReference>
<sequence>MCTLTGHVRFLSVTGRKCEVCTVTKEICHTFAVVTISTTLSTGAEAVSKGVVWGAGKLSELITFGSDSLKDYVQPATEKKEIDPKWHKTAVVARDISGKAVKVSGYLLSQIGKATMALGRKAAPHIHRQSTKAITHITGQNETEASSNVEGVLEVAAGAVKGASTIYMGLESAAATLASSLTDNTVKVVTHRYCSPE</sequence>
<dbReference type="InterPro" id="IPR045036">
    <property type="entry name" value="Spartin-like"/>
</dbReference>
<feature type="domain" description="Senescence" evidence="1">
    <location>
        <begin position="39"/>
        <end position="193"/>
    </location>
</feature>
<proteinExistence type="predicted"/>
<dbReference type="Proteomes" id="UP000770661">
    <property type="component" value="Unassembled WGS sequence"/>
</dbReference>
<evidence type="ECO:0000313" key="3">
    <source>
        <dbReference type="Proteomes" id="UP000770661"/>
    </source>
</evidence>
<dbReference type="PANTHER" id="PTHR21068">
    <property type="entry name" value="SPARTIN"/>
    <property type="match status" value="1"/>
</dbReference>
<keyword evidence="3" id="KW-1185">Reference proteome</keyword>
<dbReference type="InterPro" id="IPR009686">
    <property type="entry name" value="Senescence/spartin_C"/>
</dbReference>
<gene>
    <name evidence="2" type="primary">spartin</name>
    <name evidence="2" type="ORF">GWK47_053226</name>
</gene>
<dbReference type="OrthoDB" id="20821at2759"/>
<dbReference type="EMBL" id="JACEEZ010016727">
    <property type="protein sequence ID" value="KAG0718052.1"/>
    <property type="molecule type" value="Genomic_DNA"/>
</dbReference>
<protein>
    <submittedName>
        <fullName evidence="2">Protein spartin</fullName>
    </submittedName>
</protein>
<dbReference type="GO" id="GO:0051301">
    <property type="term" value="P:cell division"/>
    <property type="evidence" value="ECO:0007669"/>
    <property type="project" value="TreeGrafter"/>
</dbReference>
<name>A0A8J5CSD4_CHIOP</name>
<accession>A0A8J5CSD4</accession>
<dbReference type="AlphaFoldDB" id="A0A8J5CSD4"/>
<comment type="caution">
    <text evidence="2">The sequence shown here is derived from an EMBL/GenBank/DDBJ whole genome shotgun (WGS) entry which is preliminary data.</text>
</comment>
<evidence type="ECO:0000313" key="2">
    <source>
        <dbReference type="EMBL" id="KAG0718052.1"/>
    </source>
</evidence>